<gene>
    <name evidence="8" type="ORF">D9R08_13220</name>
</gene>
<evidence type="ECO:0000256" key="3">
    <source>
        <dbReference type="ARBA" id="ARBA00022475"/>
    </source>
</evidence>
<dbReference type="Pfam" id="PF02534">
    <property type="entry name" value="T4SS-DNA_transf"/>
    <property type="match status" value="1"/>
</dbReference>
<dbReference type="CDD" id="cd01127">
    <property type="entry name" value="TrwB_TraG_TraD_VirD4"/>
    <property type="match status" value="1"/>
</dbReference>
<evidence type="ECO:0000256" key="6">
    <source>
        <dbReference type="ARBA" id="ARBA00023136"/>
    </source>
</evidence>
<sequence>MNNPQKGSPTGILLVGASFFAMAAAYPEIFGTPLDAGDRFRIGTMQAMGGLSMMTGVMGYVKRILQREKRKDAEVVSGIYGTAAFADLDDCEDAGLLEPHGLYIGLKDGEPLFFGGKAHLYTEAPARQGKGIGFVIPNLLHYQGSVIVTDPKGELAAITAEHRRERLGQDVAVFNPWGLHGMPRHRINPLQSLIEMASDPSRIRGAPEEMRAKALQIYPETEDTKNKFFPDGSRTMIYGGGLFLAVHHPERCTLPELYRIIANPTRFRRVIAAMQRSDALGGLLADLGDDLAARMRDAPEQFEDFRAGAVQQLAIFEPGGYLAEAVSGNDVSLADLKSGNVTVYLAFPPERIASHGRALGLIVNEAITAVSTSPEKGQVLFLLDEFANLGKLSGLAESLTALPGLGVRVWMVVQEHAELVRLYGPNTAKTILSQAEVKQFFAVNSDERALSLSRALGQKTVKTLNHNLGRFDDDEIGQSLSETGQPLMRAEDVTAMGTGQQLLLVRGVKPILGERMPFWLVSPWAEWAAQNPLEGTDYPKEEPLLVLSYTKKE</sequence>
<protein>
    <submittedName>
        <fullName evidence="8">Type IV secretory system conjugative DNA transfer family protein</fullName>
    </submittedName>
</protein>
<evidence type="ECO:0000256" key="1">
    <source>
        <dbReference type="ARBA" id="ARBA00004651"/>
    </source>
</evidence>
<keyword evidence="4" id="KW-0812">Transmembrane</keyword>
<proteinExistence type="inferred from homology"/>
<comment type="caution">
    <text evidence="8">The sequence shown here is derived from an EMBL/GenBank/DDBJ whole genome shotgun (WGS) entry which is preliminary data.</text>
</comment>
<dbReference type="GO" id="GO:0005886">
    <property type="term" value="C:plasma membrane"/>
    <property type="evidence" value="ECO:0007669"/>
    <property type="project" value="UniProtKB-SubCell"/>
</dbReference>
<keyword evidence="7" id="KW-0732">Signal</keyword>
<dbReference type="PANTHER" id="PTHR37937:SF1">
    <property type="entry name" value="CONJUGATIVE TRANSFER: DNA TRANSPORT"/>
    <property type="match status" value="1"/>
</dbReference>
<dbReference type="PANTHER" id="PTHR37937">
    <property type="entry name" value="CONJUGATIVE TRANSFER: DNA TRANSPORT"/>
    <property type="match status" value="1"/>
</dbReference>
<evidence type="ECO:0000313" key="8">
    <source>
        <dbReference type="EMBL" id="RMA41813.1"/>
    </source>
</evidence>
<dbReference type="SUPFAM" id="SSF52540">
    <property type="entry name" value="P-loop containing nucleoside triphosphate hydrolases"/>
    <property type="match status" value="1"/>
</dbReference>
<dbReference type="RefSeq" id="WP_121898527.1">
    <property type="nucleotide sequence ID" value="NZ_RCNT01000006.1"/>
</dbReference>
<dbReference type="OrthoDB" id="9759295at2"/>
<evidence type="ECO:0000256" key="2">
    <source>
        <dbReference type="ARBA" id="ARBA00008806"/>
    </source>
</evidence>
<comment type="similarity">
    <text evidence="2">Belongs to the VirD4/TraG family.</text>
</comment>
<evidence type="ECO:0000313" key="9">
    <source>
        <dbReference type="Proteomes" id="UP000281343"/>
    </source>
</evidence>
<keyword evidence="5" id="KW-1133">Transmembrane helix</keyword>
<dbReference type="Proteomes" id="UP000281343">
    <property type="component" value="Unassembled WGS sequence"/>
</dbReference>
<keyword evidence="9" id="KW-1185">Reference proteome</keyword>
<organism evidence="8 9">
    <name type="scientific">Rhodophyticola porphyridii</name>
    <dbReference type="NCBI Taxonomy" id="1852017"/>
    <lineage>
        <taxon>Bacteria</taxon>
        <taxon>Pseudomonadati</taxon>
        <taxon>Pseudomonadota</taxon>
        <taxon>Alphaproteobacteria</taxon>
        <taxon>Rhodobacterales</taxon>
        <taxon>Roseobacteraceae</taxon>
        <taxon>Rhodophyticola</taxon>
    </lineage>
</organism>
<dbReference type="AlphaFoldDB" id="A0A3L9Y655"/>
<dbReference type="InterPro" id="IPR003688">
    <property type="entry name" value="TraG/VirD4"/>
</dbReference>
<keyword evidence="6" id="KW-0472">Membrane</keyword>
<name>A0A3L9Y655_9RHOB</name>
<comment type="subcellular location">
    <subcellularLocation>
        <location evidence="1">Cell membrane</location>
        <topology evidence="1">Multi-pass membrane protein</topology>
    </subcellularLocation>
</comment>
<dbReference type="Gene3D" id="3.40.50.300">
    <property type="entry name" value="P-loop containing nucleotide triphosphate hydrolases"/>
    <property type="match status" value="1"/>
</dbReference>
<dbReference type="InterPro" id="IPR027417">
    <property type="entry name" value="P-loop_NTPase"/>
</dbReference>
<reference evidence="8 9" key="1">
    <citation type="submission" date="2018-10" db="EMBL/GenBank/DDBJ databases">
        <authorList>
            <person name="Jung H.S."/>
            <person name="Jeon C.O."/>
        </authorList>
    </citation>
    <scope>NUCLEOTIDE SEQUENCE [LARGE SCALE GENOMIC DNA]</scope>
    <source>
        <strain evidence="8 9">MA-7-27</strain>
    </source>
</reference>
<evidence type="ECO:0000256" key="5">
    <source>
        <dbReference type="ARBA" id="ARBA00022989"/>
    </source>
</evidence>
<feature type="chain" id="PRO_5018204994" evidence="7">
    <location>
        <begin position="24"/>
        <end position="553"/>
    </location>
</feature>
<evidence type="ECO:0000256" key="7">
    <source>
        <dbReference type="SAM" id="SignalP"/>
    </source>
</evidence>
<keyword evidence="3" id="KW-1003">Cell membrane</keyword>
<feature type="signal peptide" evidence="7">
    <location>
        <begin position="1"/>
        <end position="23"/>
    </location>
</feature>
<accession>A0A3L9Y655</accession>
<dbReference type="EMBL" id="RCNT01000006">
    <property type="protein sequence ID" value="RMA41813.1"/>
    <property type="molecule type" value="Genomic_DNA"/>
</dbReference>
<dbReference type="InterPro" id="IPR051539">
    <property type="entry name" value="T4SS-coupling_protein"/>
</dbReference>
<evidence type="ECO:0000256" key="4">
    <source>
        <dbReference type="ARBA" id="ARBA00022692"/>
    </source>
</evidence>